<keyword evidence="7 12" id="KW-0418">Kinase</keyword>
<protein>
    <recommendedName>
        <fullName evidence="2">non-specific serine/threonine protein kinase</fullName>
        <ecNumber evidence="2">2.7.11.1</ecNumber>
    </recommendedName>
</protein>
<evidence type="ECO:0000259" key="11">
    <source>
        <dbReference type="PROSITE" id="PS50011"/>
    </source>
</evidence>
<evidence type="ECO:0000256" key="7">
    <source>
        <dbReference type="ARBA" id="ARBA00022777"/>
    </source>
</evidence>
<dbReference type="EC" id="2.7.11.1" evidence="2"/>
<dbReference type="GO" id="GO:0004674">
    <property type="term" value="F:protein serine/threonine kinase activity"/>
    <property type="evidence" value="ECO:0007669"/>
    <property type="project" value="UniProtKB-KW"/>
</dbReference>
<evidence type="ECO:0000313" key="12">
    <source>
        <dbReference type="EMBL" id="HGZ60204.1"/>
    </source>
</evidence>
<evidence type="ECO:0000256" key="9">
    <source>
        <dbReference type="ARBA" id="ARBA00047899"/>
    </source>
</evidence>
<comment type="catalytic activity">
    <reaction evidence="9">
        <text>L-threonyl-[protein] + ATP = O-phospho-L-threonyl-[protein] + ADP + H(+)</text>
        <dbReference type="Rhea" id="RHEA:46608"/>
        <dbReference type="Rhea" id="RHEA-COMP:11060"/>
        <dbReference type="Rhea" id="RHEA-COMP:11605"/>
        <dbReference type="ChEBI" id="CHEBI:15378"/>
        <dbReference type="ChEBI" id="CHEBI:30013"/>
        <dbReference type="ChEBI" id="CHEBI:30616"/>
        <dbReference type="ChEBI" id="CHEBI:61977"/>
        <dbReference type="ChEBI" id="CHEBI:456216"/>
        <dbReference type="EC" id="2.7.11.1"/>
    </reaction>
</comment>
<dbReference type="InterPro" id="IPR008266">
    <property type="entry name" value="Tyr_kinase_AS"/>
</dbReference>
<dbReference type="PANTHER" id="PTHR12209:SF0">
    <property type="entry name" value="EKC_KEOPS COMPLEX SUBUNIT TP53RK"/>
    <property type="match status" value="1"/>
</dbReference>
<dbReference type="InterPro" id="IPR022495">
    <property type="entry name" value="Bud32"/>
</dbReference>
<organism evidence="12">
    <name type="scientific">Fervidicoccus fontis</name>
    <dbReference type="NCBI Taxonomy" id="683846"/>
    <lineage>
        <taxon>Archaea</taxon>
        <taxon>Thermoproteota</taxon>
        <taxon>Thermoprotei</taxon>
        <taxon>Fervidicoccales</taxon>
        <taxon>Fervidicoccaceae</taxon>
        <taxon>Fervidicoccus</taxon>
    </lineage>
</organism>
<evidence type="ECO:0000256" key="5">
    <source>
        <dbReference type="ARBA" id="ARBA00022694"/>
    </source>
</evidence>
<dbReference type="SUPFAM" id="SSF56112">
    <property type="entry name" value="Protein kinase-like (PK-like)"/>
    <property type="match status" value="1"/>
</dbReference>
<dbReference type="GO" id="GO:0005829">
    <property type="term" value="C:cytosol"/>
    <property type="evidence" value="ECO:0007669"/>
    <property type="project" value="TreeGrafter"/>
</dbReference>
<dbReference type="PROSITE" id="PS50011">
    <property type="entry name" value="PROTEIN_KINASE_DOM"/>
    <property type="match status" value="1"/>
</dbReference>
<proteinExistence type="inferred from homology"/>
<evidence type="ECO:0000256" key="3">
    <source>
        <dbReference type="ARBA" id="ARBA00022527"/>
    </source>
</evidence>
<reference evidence="12" key="1">
    <citation type="journal article" date="2020" name="mSystems">
        <title>Genome- and Community-Level Interaction Insights into Carbon Utilization and Element Cycling Functions of Hydrothermarchaeota in Hydrothermal Sediment.</title>
        <authorList>
            <person name="Zhou Z."/>
            <person name="Liu Y."/>
            <person name="Xu W."/>
            <person name="Pan J."/>
            <person name="Luo Z.H."/>
            <person name="Li M."/>
        </authorList>
    </citation>
    <scope>NUCLEOTIDE SEQUENCE [LARGE SCALE GENOMIC DNA]</scope>
    <source>
        <strain evidence="12">SpSt-885</strain>
    </source>
</reference>
<keyword evidence="8" id="KW-0067">ATP-binding</keyword>
<evidence type="ECO:0000256" key="6">
    <source>
        <dbReference type="ARBA" id="ARBA00022741"/>
    </source>
</evidence>
<evidence type="ECO:0000256" key="4">
    <source>
        <dbReference type="ARBA" id="ARBA00022679"/>
    </source>
</evidence>
<comment type="catalytic activity">
    <reaction evidence="10">
        <text>L-seryl-[protein] + ATP = O-phospho-L-seryl-[protein] + ADP + H(+)</text>
        <dbReference type="Rhea" id="RHEA:17989"/>
        <dbReference type="Rhea" id="RHEA-COMP:9863"/>
        <dbReference type="Rhea" id="RHEA-COMP:11604"/>
        <dbReference type="ChEBI" id="CHEBI:15378"/>
        <dbReference type="ChEBI" id="CHEBI:29999"/>
        <dbReference type="ChEBI" id="CHEBI:30616"/>
        <dbReference type="ChEBI" id="CHEBI:83421"/>
        <dbReference type="ChEBI" id="CHEBI:456216"/>
        <dbReference type="EC" id="2.7.11.1"/>
    </reaction>
</comment>
<evidence type="ECO:0000256" key="2">
    <source>
        <dbReference type="ARBA" id="ARBA00012513"/>
    </source>
</evidence>
<dbReference type="Gene3D" id="1.10.510.10">
    <property type="entry name" value="Transferase(Phosphotransferase) domain 1"/>
    <property type="match status" value="1"/>
</dbReference>
<dbReference type="GO" id="GO:0005524">
    <property type="term" value="F:ATP binding"/>
    <property type="evidence" value="ECO:0007669"/>
    <property type="project" value="UniProtKB-KW"/>
</dbReference>
<feature type="domain" description="Protein kinase" evidence="11">
    <location>
        <begin position="2"/>
        <end position="218"/>
    </location>
</feature>
<dbReference type="Gene3D" id="3.30.200.20">
    <property type="entry name" value="Phosphorylase Kinase, domain 1"/>
    <property type="match status" value="1"/>
</dbReference>
<dbReference type="NCBIfam" id="TIGR03724">
    <property type="entry name" value="arch_bud32"/>
    <property type="match status" value="1"/>
</dbReference>
<dbReference type="Pfam" id="PF01163">
    <property type="entry name" value="RIO1"/>
    <property type="match status" value="1"/>
</dbReference>
<keyword evidence="4" id="KW-0808">Transferase</keyword>
<dbReference type="PANTHER" id="PTHR12209">
    <property type="entry name" value="NON-SPECIFIC SERINE/THREONINE PROTEIN KINASE"/>
    <property type="match status" value="1"/>
</dbReference>
<keyword evidence="6" id="KW-0547">Nucleotide-binding</keyword>
<sequence length="218" mass="25223">MEFTLTPLSWGAESNLYLGAYLGLKVVIKERIRKPYMNPKLAERLIRERTITEAKILWEANSLSVRAPLPLKIDPENGIIIMSYIEGVLLRDMIYSQGFNEKIESTMKEIGYYIAKLHDYHIVHGDLTTSNVIISTGGLVYLIDFGLSFHSKRAEDKAMDLRVLERAVESTHPDYKEKLMEPFYSAYFSKVNEGEYIRHSLEDIRLRGRYVKERQAQA</sequence>
<keyword evidence="5" id="KW-0819">tRNA processing</keyword>
<evidence type="ECO:0000256" key="1">
    <source>
        <dbReference type="ARBA" id="ARBA00010630"/>
    </source>
</evidence>
<dbReference type="NCBIfam" id="NF011463">
    <property type="entry name" value="PRK14879.1-4"/>
    <property type="match status" value="1"/>
</dbReference>
<dbReference type="InterPro" id="IPR011009">
    <property type="entry name" value="Kinase-like_dom_sf"/>
</dbReference>
<evidence type="ECO:0000256" key="8">
    <source>
        <dbReference type="ARBA" id="ARBA00022840"/>
    </source>
</evidence>
<comment type="similarity">
    <text evidence="1">Belongs to the protein kinase superfamily. BUD32 family.</text>
</comment>
<dbReference type="InterPro" id="IPR018934">
    <property type="entry name" value="RIO_dom"/>
</dbReference>
<accession>A0A7J3SKV2</accession>
<dbReference type="AlphaFoldDB" id="A0A7J3SKV2"/>
<name>A0A7J3SKV2_9CREN</name>
<comment type="caution">
    <text evidence="12">The sequence shown here is derived from an EMBL/GenBank/DDBJ whole genome shotgun (WGS) entry which is preliminary data.</text>
</comment>
<dbReference type="GO" id="GO:0008033">
    <property type="term" value="P:tRNA processing"/>
    <property type="evidence" value="ECO:0007669"/>
    <property type="project" value="UniProtKB-KW"/>
</dbReference>
<dbReference type="InterPro" id="IPR000719">
    <property type="entry name" value="Prot_kinase_dom"/>
</dbReference>
<dbReference type="PROSITE" id="PS00109">
    <property type="entry name" value="PROTEIN_KINASE_TYR"/>
    <property type="match status" value="1"/>
</dbReference>
<dbReference type="EMBL" id="DTLS01000086">
    <property type="protein sequence ID" value="HGZ60204.1"/>
    <property type="molecule type" value="Genomic_DNA"/>
</dbReference>
<evidence type="ECO:0000256" key="10">
    <source>
        <dbReference type="ARBA" id="ARBA00048679"/>
    </source>
</evidence>
<keyword evidence="3" id="KW-0723">Serine/threonine-protein kinase</keyword>
<gene>
    <name evidence="12" type="ORF">ENW83_03230</name>
</gene>